<dbReference type="GO" id="GO:0016020">
    <property type="term" value="C:membrane"/>
    <property type="evidence" value="ECO:0007669"/>
    <property type="project" value="UniProtKB-SubCell"/>
</dbReference>
<name>A0AAV5UHR0_9BILA</name>
<keyword evidence="2 5" id="KW-0812">Transmembrane</keyword>
<organism evidence="8 9">
    <name type="scientific">Pristionchus entomophagus</name>
    <dbReference type="NCBI Taxonomy" id="358040"/>
    <lineage>
        <taxon>Eukaryota</taxon>
        <taxon>Metazoa</taxon>
        <taxon>Ecdysozoa</taxon>
        <taxon>Nematoda</taxon>
        <taxon>Chromadorea</taxon>
        <taxon>Rhabditida</taxon>
        <taxon>Rhabditina</taxon>
        <taxon>Diplogasteromorpha</taxon>
        <taxon>Diplogasteroidea</taxon>
        <taxon>Neodiplogasteridae</taxon>
        <taxon>Pristionchus</taxon>
    </lineage>
</organism>
<evidence type="ECO:0000256" key="1">
    <source>
        <dbReference type="ARBA" id="ARBA00004141"/>
    </source>
</evidence>
<dbReference type="PROSITE" id="PS51225">
    <property type="entry name" value="MARVEL"/>
    <property type="match status" value="1"/>
</dbReference>
<evidence type="ECO:0000313" key="9">
    <source>
        <dbReference type="Proteomes" id="UP001432027"/>
    </source>
</evidence>
<sequence length="188" mass="21343">MSNRADFYFESYPKTYDVNGKNFLMDMVFLPSNRGLIKVFEIILCFLAMVFIAMSQGVEEERNFGLFASFLGLSCSFTLLVSYVLMLNSKMSQFCWVVIEGLYYVCASILLFIAGIGMWVFCADYWASRNPVWQTWPALAAGTLILATVVFIADLIIIICFYKRYSWDPSCDYSAKAVPTNQSALPTQ</sequence>
<gene>
    <name evidence="8" type="ORF">PENTCL1PPCAC_28749</name>
</gene>
<keyword evidence="9" id="KW-1185">Reference proteome</keyword>
<dbReference type="InterPro" id="IPR050578">
    <property type="entry name" value="MARVEL-CKLF_proteins"/>
</dbReference>
<evidence type="ECO:0000256" key="6">
    <source>
        <dbReference type="SAM" id="Phobius"/>
    </source>
</evidence>
<feature type="transmembrane region" description="Helical" evidence="6">
    <location>
        <begin position="35"/>
        <end position="54"/>
    </location>
</feature>
<keyword evidence="3 6" id="KW-1133">Transmembrane helix</keyword>
<feature type="domain" description="MARVEL" evidence="7">
    <location>
        <begin position="29"/>
        <end position="165"/>
    </location>
</feature>
<evidence type="ECO:0000256" key="2">
    <source>
        <dbReference type="ARBA" id="ARBA00022692"/>
    </source>
</evidence>
<evidence type="ECO:0000256" key="5">
    <source>
        <dbReference type="PROSITE-ProRule" id="PRU00581"/>
    </source>
</evidence>
<feature type="transmembrane region" description="Helical" evidence="6">
    <location>
        <begin position="101"/>
        <end position="126"/>
    </location>
</feature>
<comment type="caution">
    <text evidence="8">The sequence shown here is derived from an EMBL/GenBank/DDBJ whole genome shotgun (WGS) entry which is preliminary data.</text>
</comment>
<dbReference type="PANTHER" id="PTHR22776">
    <property type="entry name" value="MARVEL-CONTAINING POTENTIAL LIPID RAFT-ASSOCIATED PROTEIN"/>
    <property type="match status" value="1"/>
</dbReference>
<accession>A0AAV5UHR0</accession>
<dbReference type="PANTHER" id="PTHR22776:SF100">
    <property type="entry name" value="MARVEL DOMAIN-CONTAINING PROTEIN"/>
    <property type="match status" value="1"/>
</dbReference>
<comment type="subcellular location">
    <subcellularLocation>
        <location evidence="1">Membrane</location>
        <topology evidence="1">Multi-pass membrane protein</topology>
    </subcellularLocation>
</comment>
<dbReference type="EMBL" id="BTSX01000006">
    <property type="protein sequence ID" value="GMT06575.1"/>
    <property type="molecule type" value="Genomic_DNA"/>
</dbReference>
<protein>
    <recommendedName>
        <fullName evidence="7">MARVEL domain-containing protein</fullName>
    </recommendedName>
</protein>
<dbReference type="Pfam" id="PF01284">
    <property type="entry name" value="MARVEL"/>
    <property type="match status" value="1"/>
</dbReference>
<dbReference type="InterPro" id="IPR008253">
    <property type="entry name" value="Marvel"/>
</dbReference>
<dbReference type="Proteomes" id="UP001432027">
    <property type="component" value="Unassembled WGS sequence"/>
</dbReference>
<feature type="transmembrane region" description="Helical" evidence="6">
    <location>
        <begin position="66"/>
        <end position="89"/>
    </location>
</feature>
<keyword evidence="4 5" id="KW-0472">Membrane</keyword>
<dbReference type="AlphaFoldDB" id="A0AAV5UHR0"/>
<proteinExistence type="predicted"/>
<evidence type="ECO:0000256" key="3">
    <source>
        <dbReference type="ARBA" id="ARBA00022989"/>
    </source>
</evidence>
<feature type="transmembrane region" description="Helical" evidence="6">
    <location>
        <begin position="138"/>
        <end position="162"/>
    </location>
</feature>
<evidence type="ECO:0000313" key="8">
    <source>
        <dbReference type="EMBL" id="GMT06575.1"/>
    </source>
</evidence>
<evidence type="ECO:0000256" key="4">
    <source>
        <dbReference type="ARBA" id="ARBA00023136"/>
    </source>
</evidence>
<reference evidence="8" key="1">
    <citation type="submission" date="2023-10" db="EMBL/GenBank/DDBJ databases">
        <title>Genome assembly of Pristionchus species.</title>
        <authorList>
            <person name="Yoshida K."/>
            <person name="Sommer R.J."/>
        </authorList>
    </citation>
    <scope>NUCLEOTIDE SEQUENCE</scope>
    <source>
        <strain evidence="8">RS0144</strain>
    </source>
</reference>
<evidence type="ECO:0000259" key="7">
    <source>
        <dbReference type="PROSITE" id="PS51225"/>
    </source>
</evidence>